<organism evidence="1 2">
    <name type="scientific">Peribacillus saganii</name>
    <dbReference type="NCBI Taxonomy" id="2303992"/>
    <lineage>
        <taxon>Bacteria</taxon>
        <taxon>Bacillati</taxon>
        <taxon>Bacillota</taxon>
        <taxon>Bacilli</taxon>
        <taxon>Bacillales</taxon>
        <taxon>Bacillaceae</taxon>
        <taxon>Peribacillus</taxon>
    </lineage>
</organism>
<protein>
    <submittedName>
        <fullName evidence="1">Uncharacterized protein</fullName>
    </submittedName>
</protein>
<accession>A0A372LM91</accession>
<name>A0A372LM91_9BACI</name>
<dbReference type="AlphaFoldDB" id="A0A372LM91"/>
<dbReference type="RefSeq" id="WP_117327471.1">
    <property type="nucleotide sequence ID" value="NZ_QVTE01000043.1"/>
</dbReference>
<sequence>MKNLKLEAETIQISIYCEIILRILSNHKHLSVNKMLVFAYLIKKDRFIPRKIYNGNNTQDIIYKCISMLSGDYREYCNNIEFILKAIHLLNKNKLVLIENNILQSCTESIIDLPIYEESMFLEKAIKASQKMTEKQFMKEVTHIV</sequence>
<reference evidence="1 2" key="1">
    <citation type="submission" date="2018-08" db="EMBL/GenBank/DDBJ databases">
        <title>Bacillus chawlae sp. nov., Bacillus glennii sp. nov., and Bacillus saganii sp. nov. Isolated from the Vehicle Assembly Building at Kennedy Space Center where the Viking Spacecraft were Assembled.</title>
        <authorList>
            <person name="Seuylemezian A."/>
            <person name="Vaishampayan P."/>
        </authorList>
    </citation>
    <scope>NUCLEOTIDE SEQUENCE [LARGE SCALE GENOMIC DNA]</scope>
    <source>
        <strain evidence="1 2">V47-23a</strain>
    </source>
</reference>
<proteinExistence type="predicted"/>
<keyword evidence="2" id="KW-1185">Reference proteome</keyword>
<dbReference type="OrthoDB" id="2989013at2"/>
<gene>
    <name evidence="1" type="ORF">D0469_14570</name>
</gene>
<dbReference type="EMBL" id="QVTE01000043">
    <property type="protein sequence ID" value="RFU67476.1"/>
    <property type="molecule type" value="Genomic_DNA"/>
</dbReference>
<evidence type="ECO:0000313" key="1">
    <source>
        <dbReference type="EMBL" id="RFU67476.1"/>
    </source>
</evidence>
<comment type="caution">
    <text evidence="1">The sequence shown here is derived from an EMBL/GenBank/DDBJ whole genome shotgun (WGS) entry which is preliminary data.</text>
</comment>
<dbReference type="Proteomes" id="UP000264541">
    <property type="component" value="Unassembled WGS sequence"/>
</dbReference>
<evidence type="ECO:0000313" key="2">
    <source>
        <dbReference type="Proteomes" id="UP000264541"/>
    </source>
</evidence>